<dbReference type="InterPro" id="IPR043502">
    <property type="entry name" value="DNA/RNA_pol_sf"/>
</dbReference>
<reference evidence="2" key="1">
    <citation type="submission" date="2019-02" db="EMBL/GenBank/DDBJ databases">
        <authorList>
            <person name="Gruber-Vodicka R. H."/>
            <person name="Seah K. B. B."/>
        </authorList>
    </citation>
    <scope>NUCLEOTIDE SEQUENCE</scope>
    <source>
        <strain evidence="2">BECK_BY7</strain>
    </source>
</reference>
<proteinExistence type="predicted"/>
<dbReference type="AlphaFoldDB" id="A0A450WCQ3"/>
<dbReference type="EMBL" id="CAADFN010000011">
    <property type="protein sequence ID" value="VFK14820.1"/>
    <property type="molecule type" value="Genomic_DNA"/>
</dbReference>
<evidence type="ECO:0000259" key="1">
    <source>
        <dbReference type="PROSITE" id="PS50878"/>
    </source>
</evidence>
<name>A0A450WCQ3_9GAMM</name>
<keyword evidence="2" id="KW-0548">Nucleotidyltransferase</keyword>
<accession>A0A450WCQ3</accession>
<evidence type="ECO:0000313" key="2">
    <source>
        <dbReference type="EMBL" id="VFK14820.1"/>
    </source>
</evidence>
<feature type="domain" description="Reverse transcriptase" evidence="1">
    <location>
        <begin position="1"/>
        <end position="62"/>
    </location>
</feature>
<keyword evidence="2" id="KW-0808">Transferase</keyword>
<dbReference type="Pfam" id="PF00078">
    <property type="entry name" value="RVT_1"/>
    <property type="match status" value="1"/>
</dbReference>
<dbReference type="GO" id="GO:0003964">
    <property type="term" value="F:RNA-directed DNA polymerase activity"/>
    <property type="evidence" value="ECO:0007669"/>
    <property type="project" value="UniProtKB-KW"/>
</dbReference>
<gene>
    <name evidence="2" type="ORF">BECKLFY1418C_GA0070996_101116</name>
</gene>
<keyword evidence="2" id="KW-0695">RNA-directed DNA polymerase</keyword>
<dbReference type="InterPro" id="IPR043128">
    <property type="entry name" value="Rev_trsase/Diguanyl_cyclase"/>
</dbReference>
<dbReference type="SUPFAM" id="SSF56672">
    <property type="entry name" value="DNA/RNA polymerases"/>
    <property type="match status" value="1"/>
</dbReference>
<organism evidence="2">
    <name type="scientific">Candidatus Kentrum sp. LFY</name>
    <dbReference type="NCBI Taxonomy" id="2126342"/>
    <lineage>
        <taxon>Bacteria</taxon>
        <taxon>Pseudomonadati</taxon>
        <taxon>Pseudomonadota</taxon>
        <taxon>Gammaproteobacteria</taxon>
        <taxon>Candidatus Kentrum</taxon>
    </lineage>
</organism>
<dbReference type="Gene3D" id="3.30.70.270">
    <property type="match status" value="1"/>
</dbReference>
<dbReference type="InterPro" id="IPR000477">
    <property type="entry name" value="RT_dom"/>
</dbReference>
<protein>
    <submittedName>
        <fullName evidence="2">Reverse transcriptase (RNA-dependent DNA polymerase)</fullName>
    </submittedName>
</protein>
<sequence length="91" mass="10399">MRIVRYCDDFVILCEHETQAQDALRHVREWTRDNGLTLHPDKTHVGDYSQPGQGFEFLGYRFEAGSGYIERVSRHCGAKFEKKPCVPVAGA</sequence>
<dbReference type="PROSITE" id="PS50878">
    <property type="entry name" value="RT_POL"/>
    <property type="match status" value="1"/>
</dbReference>